<sequence length="172" mass="19217">MIEARNGLLQCHSMMSVGARIDFEGSERLLPRTRYAGRGGGGSEYCGSQRQVAKLRVHCAEVLGTPIVGDYKYGWQAHRKWKPLSWSNSQKNKKLPRSKECPFGLSSEGGSIVEKQPHLHLHCRQMILPNISLALQHLKSSSNCDLSELESLNLVAQIFVSPSPFIFVLHFS</sequence>
<reference evidence="4" key="1">
    <citation type="submission" date="2025-08" db="UniProtKB">
        <authorList>
            <consortium name="RefSeq"/>
        </authorList>
    </citation>
    <scope>IDENTIFICATION</scope>
</reference>
<dbReference type="STRING" id="4432.A0A1U8BPD5"/>
<proteinExistence type="inferred from homology"/>
<keyword evidence="3" id="KW-1185">Reference proteome</keyword>
<evidence type="ECO:0000313" key="3">
    <source>
        <dbReference type="Proteomes" id="UP000189703"/>
    </source>
</evidence>
<name>A0A1U8BPD5_NELNU</name>
<accession>A0A1U8BPD5</accession>
<gene>
    <name evidence="4" type="primary">LOC104613049</name>
</gene>
<dbReference type="eggNOG" id="KOG1919">
    <property type="taxonomic scope" value="Eukaryota"/>
</dbReference>
<evidence type="ECO:0000256" key="1">
    <source>
        <dbReference type="ARBA" id="ARBA00010876"/>
    </source>
</evidence>
<dbReference type="PANTHER" id="PTHR21600">
    <property type="entry name" value="MITOCHONDRIAL RNA PSEUDOURIDINE SYNTHASE"/>
    <property type="match status" value="1"/>
</dbReference>
<dbReference type="AlphaFoldDB" id="A0A1U8BPD5"/>
<protein>
    <submittedName>
        <fullName evidence="4">RNA pseudouridine synthase 4, mitochondrial-like isoform X1</fullName>
    </submittedName>
</protein>
<dbReference type="Proteomes" id="UP000189703">
    <property type="component" value="Unplaced"/>
</dbReference>
<evidence type="ECO:0000313" key="4">
    <source>
        <dbReference type="RefSeq" id="XP_010279040.1"/>
    </source>
</evidence>
<comment type="similarity">
    <text evidence="1">Belongs to the pseudouridine synthase RluA family.</text>
</comment>
<dbReference type="PANTHER" id="PTHR21600:SF81">
    <property type="entry name" value="21S RRNA PSEUDOURIDINE(2819) SYNTHASE"/>
    <property type="match status" value="1"/>
</dbReference>
<dbReference type="GO" id="GO:0016853">
    <property type="term" value="F:isomerase activity"/>
    <property type="evidence" value="ECO:0007669"/>
    <property type="project" value="UniProtKB-KW"/>
</dbReference>
<dbReference type="RefSeq" id="XP_010279040.1">
    <property type="nucleotide sequence ID" value="XM_010280738.2"/>
</dbReference>
<organism evidence="3 4">
    <name type="scientific">Nelumbo nucifera</name>
    <name type="common">Sacred lotus</name>
    <dbReference type="NCBI Taxonomy" id="4432"/>
    <lineage>
        <taxon>Eukaryota</taxon>
        <taxon>Viridiplantae</taxon>
        <taxon>Streptophyta</taxon>
        <taxon>Embryophyta</taxon>
        <taxon>Tracheophyta</taxon>
        <taxon>Spermatophyta</taxon>
        <taxon>Magnoliopsida</taxon>
        <taxon>Proteales</taxon>
        <taxon>Nelumbonaceae</taxon>
        <taxon>Nelumbo</taxon>
    </lineage>
</organism>
<dbReference type="OrthoDB" id="428658at2759"/>
<dbReference type="GeneID" id="104613049"/>
<dbReference type="Gene3D" id="3.30.2350.10">
    <property type="entry name" value="Pseudouridine synthase"/>
    <property type="match status" value="1"/>
</dbReference>
<evidence type="ECO:0000256" key="2">
    <source>
        <dbReference type="ARBA" id="ARBA00023235"/>
    </source>
</evidence>
<keyword evidence="2" id="KW-0413">Isomerase</keyword>
<dbReference type="InterPro" id="IPR050188">
    <property type="entry name" value="RluA_PseudoU_synthase"/>
</dbReference>
<dbReference type="KEGG" id="nnu:104613049"/>